<proteinExistence type="predicted"/>
<dbReference type="Pfam" id="PF15481">
    <property type="entry name" value="CPG4"/>
    <property type="match status" value="1"/>
</dbReference>
<dbReference type="OrthoDB" id="5854862at2759"/>
<dbReference type="EMBL" id="UYYA01000062">
    <property type="protein sequence ID" value="VDM52163.1"/>
    <property type="molecule type" value="Genomic_DNA"/>
</dbReference>
<dbReference type="Proteomes" id="UP000267027">
    <property type="component" value="Unassembled WGS sequence"/>
</dbReference>
<reference evidence="3 4" key="2">
    <citation type="submission" date="2018-11" db="EMBL/GenBank/DDBJ databases">
        <authorList>
            <consortium name="Pathogen Informatics"/>
        </authorList>
    </citation>
    <scope>NUCLEOTIDE SEQUENCE [LARGE SCALE GENOMIC DNA]</scope>
    <source>
        <strain evidence="3 4">Costa Rica</strain>
    </source>
</reference>
<gene>
    <name evidence="3" type="ORF">ACOC_LOCUS578</name>
</gene>
<accession>A0A0R3PAJ0</accession>
<organism evidence="5">
    <name type="scientific">Angiostrongylus costaricensis</name>
    <name type="common">Nematode worm</name>
    <dbReference type="NCBI Taxonomy" id="334426"/>
    <lineage>
        <taxon>Eukaryota</taxon>
        <taxon>Metazoa</taxon>
        <taxon>Ecdysozoa</taxon>
        <taxon>Nematoda</taxon>
        <taxon>Chromadorea</taxon>
        <taxon>Rhabditida</taxon>
        <taxon>Rhabditina</taxon>
        <taxon>Rhabditomorpha</taxon>
        <taxon>Strongyloidea</taxon>
        <taxon>Metastrongylidae</taxon>
        <taxon>Angiostrongylus</taxon>
    </lineage>
</organism>
<name>A0A0R3PAJ0_ANGCS</name>
<evidence type="ECO:0000259" key="2">
    <source>
        <dbReference type="Pfam" id="PF15481"/>
    </source>
</evidence>
<protein>
    <submittedName>
        <fullName evidence="5">CPG4 domain-containing protein</fullName>
    </submittedName>
</protein>
<reference evidence="5" key="1">
    <citation type="submission" date="2017-02" db="UniProtKB">
        <authorList>
            <consortium name="WormBaseParasite"/>
        </authorList>
    </citation>
    <scope>IDENTIFICATION</scope>
</reference>
<dbReference type="STRING" id="334426.A0A0R3PAJ0"/>
<dbReference type="WBParaSite" id="ACOC_0000057701-mRNA-1">
    <property type="protein sequence ID" value="ACOC_0000057701-mRNA-1"/>
    <property type="gene ID" value="ACOC_0000057701"/>
</dbReference>
<keyword evidence="1" id="KW-0732">Signal</keyword>
<evidence type="ECO:0000313" key="5">
    <source>
        <dbReference type="WBParaSite" id="ACOC_0000057701-mRNA-1"/>
    </source>
</evidence>
<feature type="chain" id="PRO_5043130009" evidence="1">
    <location>
        <begin position="18"/>
        <end position="361"/>
    </location>
</feature>
<feature type="domain" description="Chondroitin proteoglycan 4" evidence="2">
    <location>
        <begin position="110"/>
        <end position="178"/>
    </location>
</feature>
<evidence type="ECO:0000313" key="4">
    <source>
        <dbReference type="Proteomes" id="UP000267027"/>
    </source>
</evidence>
<keyword evidence="4" id="KW-1185">Reference proteome</keyword>
<sequence length="361" mass="40175">MLLNVLLLVEISGLTFATLRPQPKEQFSVSNETLPEFGSFLQLPNSLAQHLGDLKKGIGLNESVTNVMKDLKASLSSPLDNDPVVDENEPHPFRRTWQTGEELALELPMCQRECLKSLYDTVAKTVKKSTYLEKYSTICRAFEETILCAEEESRRCGESDEVFNVISSGIHYMCIEQRNGELLRQLGPATPAGSFDEAATPLEPMVENAAGLVADQHIPQIETNSLRAYEDVIDHACEALVRPLVAGHQKFSLLFTAFGFIAPESCSFLYKGAILSQHRIDPRVHEELLTKFSRTEENSTSENAHGVRDSKRAVDVTDLHLVDADSDLKQLINLLYANETFDRADVDDGETVFVVIPAVCF</sequence>
<dbReference type="AlphaFoldDB" id="A0A0R3PAJ0"/>
<evidence type="ECO:0000313" key="3">
    <source>
        <dbReference type="EMBL" id="VDM52163.1"/>
    </source>
</evidence>
<dbReference type="InterPro" id="IPR029153">
    <property type="entry name" value="CPG4"/>
</dbReference>
<evidence type="ECO:0000256" key="1">
    <source>
        <dbReference type="SAM" id="SignalP"/>
    </source>
</evidence>
<feature type="signal peptide" evidence="1">
    <location>
        <begin position="1"/>
        <end position="17"/>
    </location>
</feature>